<feature type="domain" description="F-box" evidence="2">
    <location>
        <begin position="7"/>
        <end position="57"/>
    </location>
</feature>
<sequence>MTTSCNKSTLETLPDEILLQICKYLSCADILISFIGLNYRITQMITQYRHHISLHKISLFRSDYLCENMFPQIGSQVRSLLIDCCYSVLQDDLFIKYFTKKISITFPQLERISLVAYEDNQLIALLDSLHDLNHFVEIRLYSLFGISQANQSKIVRLLFQANNHRVTTILMDEESTFLRFQQNDSYLNIIRLRINLRARTDLSFLFHAVPNVQYLDSIYRADDFRRTNSDSPELIKNQTTTNDPFYSTPYNRTSKNTNKKRSISHGTTTNNRSNMPIANIVVPR</sequence>
<proteinExistence type="predicted"/>
<protein>
    <recommendedName>
        <fullName evidence="2">F-box domain-containing protein</fullName>
    </recommendedName>
</protein>
<accession>A0A814DQ88</accession>
<evidence type="ECO:0000256" key="1">
    <source>
        <dbReference type="SAM" id="MobiDB-lite"/>
    </source>
</evidence>
<feature type="region of interest" description="Disordered" evidence="1">
    <location>
        <begin position="229"/>
        <end position="275"/>
    </location>
</feature>
<dbReference type="AlphaFoldDB" id="A0A814DQ88"/>
<name>A0A814DQ88_9BILA</name>
<dbReference type="InterPro" id="IPR001810">
    <property type="entry name" value="F-box_dom"/>
</dbReference>
<feature type="compositionally biased region" description="Polar residues" evidence="1">
    <location>
        <begin position="236"/>
        <end position="256"/>
    </location>
</feature>
<comment type="caution">
    <text evidence="3">The sequence shown here is derived from an EMBL/GenBank/DDBJ whole genome shotgun (WGS) entry which is preliminary data.</text>
</comment>
<feature type="compositionally biased region" description="Polar residues" evidence="1">
    <location>
        <begin position="264"/>
        <end position="275"/>
    </location>
</feature>
<evidence type="ECO:0000313" key="4">
    <source>
        <dbReference type="Proteomes" id="UP000663864"/>
    </source>
</evidence>
<gene>
    <name evidence="3" type="ORF">ZHD862_LOCUS10479</name>
</gene>
<dbReference type="EMBL" id="CAJNOT010000377">
    <property type="protein sequence ID" value="CAF0960222.1"/>
    <property type="molecule type" value="Genomic_DNA"/>
</dbReference>
<dbReference type="PROSITE" id="PS50181">
    <property type="entry name" value="FBOX"/>
    <property type="match status" value="1"/>
</dbReference>
<organism evidence="3 4">
    <name type="scientific">Rotaria sordida</name>
    <dbReference type="NCBI Taxonomy" id="392033"/>
    <lineage>
        <taxon>Eukaryota</taxon>
        <taxon>Metazoa</taxon>
        <taxon>Spiralia</taxon>
        <taxon>Gnathifera</taxon>
        <taxon>Rotifera</taxon>
        <taxon>Eurotatoria</taxon>
        <taxon>Bdelloidea</taxon>
        <taxon>Philodinida</taxon>
        <taxon>Philodinidae</taxon>
        <taxon>Rotaria</taxon>
    </lineage>
</organism>
<evidence type="ECO:0000259" key="2">
    <source>
        <dbReference type="PROSITE" id="PS50181"/>
    </source>
</evidence>
<reference evidence="3" key="1">
    <citation type="submission" date="2021-02" db="EMBL/GenBank/DDBJ databases">
        <authorList>
            <person name="Nowell W R."/>
        </authorList>
    </citation>
    <scope>NUCLEOTIDE SEQUENCE</scope>
</reference>
<evidence type="ECO:0000313" key="3">
    <source>
        <dbReference type="EMBL" id="CAF0960222.1"/>
    </source>
</evidence>
<dbReference type="Proteomes" id="UP000663864">
    <property type="component" value="Unassembled WGS sequence"/>
</dbReference>